<keyword evidence="2" id="KW-0812">Transmembrane</keyword>
<evidence type="ECO:0000313" key="4">
    <source>
        <dbReference type="Proteomes" id="UP000676169"/>
    </source>
</evidence>
<dbReference type="AlphaFoldDB" id="A0A975J0M2"/>
<proteinExistence type="predicted"/>
<keyword evidence="2" id="KW-0472">Membrane</keyword>
<feature type="compositionally biased region" description="Polar residues" evidence="1">
    <location>
        <begin position="30"/>
        <end position="42"/>
    </location>
</feature>
<evidence type="ECO:0000256" key="2">
    <source>
        <dbReference type="SAM" id="Phobius"/>
    </source>
</evidence>
<keyword evidence="4" id="KW-1185">Reference proteome</keyword>
<feature type="region of interest" description="Disordered" evidence="1">
    <location>
        <begin position="1"/>
        <end position="42"/>
    </location>
</feature>
<keyword evidence="2" id="KW-1133">Transmembrane helix</keyword>
<gene>
    <name evidence="3" type="ORF">KBB96_02805</name>
</gene>
<evidence type="ECO:0000256" key="1">
    <source>
        <dbReference type="SAM" id="MobiDB-lite"/>
    </source>
</evidence>
<feature type="compositionally biased region" description="Polar residues" evidence="1">
    <location>
        <begin position="228"/>
        <end position="245"/>
    </location>
</feature>
<dbReference type="RefSeq" id="WP_211632037.1">
    <property type="nucleotide sequence ID" value="NZ_CP073100.1"/>
</dbReference>
<name>A0A975J0M2_9BACT</name>
<organism evidence="3 4">
    <name type="scientific">Luteolibacter ambystomatis</name>
    <dbReference type="NCBI Taxonomy" id="2824561"/>
    <lineage>
        <taxon>Bacteria</taxon>
        <taxon>Pseudomonadati</taxon>
        <taxon>Verrucomicrobiota</taxon>
        <taxon>Verrucomicrobiia</taxon>
        <taxon>Verrucomicrobiales</taxon>
        <taxon>Verrucomicrobiaceae</taxon>
        <taxon>Luteolibacter</taxon>
    </lineage>
</organism>
<feature type="region of interest" description="Disordered" evidence="1">
    <location>
        <begin position="227"/>
        <end position="261"/>
    </location>
</feature>
<accession>A0A975J0M2</accession>
<sequence length="261" mass="27435">MKPLPAEGSLVDRRPSGPSALPTALPQTGGPRSSSNRRNTASPGRGAYPWLLLASTVVSGVFCYLYITKPVILPAPAGPAAAAPAITPAVVRNSPLSTANPTDPTLAAIGPASDRLPGDPAVGPTRAPLKSAPTTGLYEESNFSVQHVVTAEAPNGVVKRLDFKVPVLYRSRNLLWTKREVATARELLGRLADYQEKTRALRAEGVALEDAWNQLMERSMPVVGLQADSPSLLGNQERPGTTSATPPAGAGESINIQPNRK</sequence>
<dbReference type="Proteomes" id="UP000676169">
    <property type="component" value="Chromosome"/>
</dbReference>
<feature type="region of interest" description="Disordered" evidence="1">
    <location>
        <begin position="96"/>
        <end position="133"/>
    </location>
</feature>
<dbReference type="KEGG" id="lamb:KBB96_02805"/>
<reference evidence="3" key="1">
    <citation type="submission" date="2021-04" db="EMBL/GenBank/DDBJ databases">
        <title>Luteolibacter sp. 32A isolated from the skin of an Anderson's salamander (Ambystoma andersonii).</title>
        <authorList>
            <person name="Spergser J."/>
            <person name="Busse H.-J."/>
        </authorList>
    </citation>
    <scope>NUCLEOTIDE SEQUENCE</scope>
    <source>
        <strain evidence="3">32A</strain>
    </source>
</reference>
<feature type="transmembrane region" description="Helical" evidence="2">
    <location>
        <begin position="47"/>
        <end position="67"/>
    </location>
</feature>
<evidence type="ECO:0000313" key="3">
    <source>
        <dbReference type="EMBL" id="QUE51827.1"/>
    </source>
</evidence>
<protein>
    <submittedName>
        <fullName evidence="3">Uncharacterized protein</fullName>
    </submittedName>
</protein>
<dbReference type="EMBL" id="CP073100">
    <property type="protein sequence ID" value="QUE51827.1"/>
    <property type="molecule type" value="Genomic_DNA"/>
</dbReference>